<reference evidence="1" key="1">
    <citation type="journal article" date="2020" name="Nature">
        <title>Giant virus diversity and host interactions through global metagenomics.</title>
        <authorList>
            <person name="Schulz F."/>
            <person name="Roux S."/>
            <person name="Paez-Espino D."/>
            <person name="Jungbluth S."/>
            <person name="Walsh D.A."/>
            <person name="Denef V.J."/>
            <person name="McMahon K.D."/>
            <person name="Konstantinidis K.T."/>
            <person name="Eloe-Fadrosh E.A."/>
            <person name="Kyrpides N.C."/>
            <person name="Woyke T."/>
        </authorList>
    </citation>
    <scope>NUCLEOTIDE SEQUENCE</scope>
    <source>
        <strain evidence="1">GVMAG-M-3300013006-15</strain>
    </source>
</reference>
<evidence type="ECO:0000313" key="1">
    <source>
        <dbReference type="EMBL" id="QHS91745.1"/>
    </source>
</evidence>
<accession>A0A6C0BHC6</accession>
<name>A0A6C0BHC6_9ZZZZ</name>
<dbReference type="AlphaFoldDB" id="A0A6C0BHC6"/>
<protein>
    <submittedName>
        <fullName evidence="1">Uncharacterized protein</fullName>
    </submittedName>
</protein>
<organism evidence="1">
    <name type="scientific">viral metagenome</name>
    <dbReference type="NCBI Taxonomy" id="1070528"/>
    <lineage>
        <taxon>unclassified sequences</taxon>
        <taxon>metagenomes</taxon>
        <taxon>organismal metagenomes</taxon>
    </lineage>
</organism>
<dbReference type="EMBL" id="MN739163">
    <property type="protein sequence ID" value="QHS91745.1"/>
    <property type="molecule type" value="Genomic_DNA"/>
</dbReference>
<proteinExistence type="predicted"/>
<sequence>MQSTQIIDPYEIKEWENSCLPCKKHKTILLRNHLAAATHNARVWVGHKMKFLRDPKTLQERLYKEEKKDLMMELEYWLHSHETRHYALRNVITEFAFPLPAPIIKKCEHDESCPPALYTGYEVLARPLLMKPVGINKFKIRDFM</sequence>